<dbReference type="AlphaFoldDB" id="A0A1I4A438"/>
<keyword evidence="4" id="KW-1185">Reference proteome</keyword>
<dbReference type="InterPro" id="IPR037522">
    <property type="entry name" value="HD_GYP_dom"/>
</dbReference>
<dbReference type="InterPro" id="IPR006674">
    <property type="entry name" value="HD_domain"/>
</dbReference>
<dbReference type="PANTHER" id="PTHR43155">
    <property type="entry name" value="CYCLIC DI-GMP PHOSPHODIESTERASE PA4108-RELATED"/>
    <property type="match status" value="1"/>
</dbReference>
<accession>A0A1I4A438</accession>
<proteinExistence type="predicted"/>
<dbReference type="EMBL" id="FORT01000014">
    <property type="protein sequence ID" value="SFK51088.1"/>
    <property type="molecule type" value="Genomic_DNA"/>
</dbReference>
<dbReference type="Proteomes" id="UP000198915">
    <property type="component" value="Unassembled WGS sequence"/>
</dbReference>
<dbReference type="Pfam" id="PF13487">
    <property type="entry name" value="HD_5"/>
    <property type="match status" value="1"/>
</dbReference>
<organism evidence="3 4">
    <name type="scientific">Brevibacillus centrosporus</name>
    <dbReference type="NCBI Taxonomy" id="54910"/>
    <lineage>
        <taxon>Bacteria</taxon>
        <taxon>Bacillati</taxon>
        <taxon>Bacillota</taxon>
        <taxon>Bacilli</taxon>
        <taxon>Bacillales</taxon>
        <taxon>Paenibacillaceae</taxon>
        <taxon>Brevibacillus</taxon>
    </lineage>
</organism>
<dbReference type="SMART" id="SM00471">
    <property type="entry name" value="HDc"/>
    <property type="match status" value="1"/>
</dbReference>
<dbReference type="InterPro" id="IPR003607">
    <property type="entry name" value="HD/PDEase_dom"/>
</dbReference>
<dbReference type="NCBIfam" id="TIGR00277">
    <property type="entry name" value="HDIG"/>
    <property type="match status" value="1"/>
</dbReference>
<name>A0A1I4A438_9BACL</name>
<feature type="domain" description="HD" evidence="1">
    <location>
        <begin position="139"/>
        <end position="262"/>
    </location>
</feature>
<sequence length="367" mass="41456">MLEMRLKSIQKCQPGDTLARSIYAENGTVLVGTGVELTQRMLERLKAKNISSLYIQDKRTDDIIVETVISEPTRRAAMSIIHDTFRAVHEFPQKWHQIFSDKAFGRELRQVMAAVADELNASRSAMNLLADACAFDNYIFTHSFNVALYSTALALKTECTEKEVLEVSIGGMLHDIGKILVPDEILKKPGHLTSEEFELMKKHTEYGFEMLRRQDDIPLLVAHCAFQHHERWDGSGYPRKLKKDEIHPFGRLMAVTDVFDALTSHRVYRPGMLPHEAMEILFSGSGRLFDQKYVEALRDTIALYPLGLSVTLNTGETGVIVDSNKGMPSRPVIRILVDENGEELTQPYECDLSKKLALMIVACDELV</sequence>
<dbReference type="PROSITE" id="PS51831">
    <property type="entry name" value="HD"/>
    <property type="match status" value="1"/>
</dbReference>
<reference evidence="4" key="1">
    <citation type="submission" date="2016-10" db="EMBL/GenBank/DDBJ databases">
        <authorList>
            <person name="Varghese N."/>
            <person name="Submissions S."/>
        </authorList>
    </citation>
    <scope>NUCLEOTIDE SEQUENCE [LARGE SCALE GENOMIC DNA]</scope>
    <source>
        <strain evidence="4">OK042</strain>
    </source>
</reference>
<evidence type="ECO:0000313" key="3">
    <source>
        <dbReference type="EMBL" id="SFK51088.1"/>
    </source>
</evidence>
<feature type="domain" description="HD-GYP" evidence="2">
    <location>
        <begin position="117"/>
        <end position="313"/>
    </location>
</feature>
<dbReference type="PROSITE" id="PS51832">
    <property type="entry name" value="HD_GYP"/>
    <property type="match status" value="1"/>
</dbReference>
<dbReference type="Gene3D" id="1.10.3210.10">
    <property type="entry name" value="Hypothetical protein af1432"/>
    <property type="match status" value="1"/>
</dbReference>
<dbReference type="PANTHER" id="PTHR43155:SF2">
    <property type="entry name" value="CYCLIC DI-GMP PHOSPHODIESTERASE PA4108"/>
    <property type="match status" value="1"/>
</dbReference>
<dbReference type="SUPFAM" id="SSF109604">
    <property type="entry name" value="HD-domain/PDEase-like"/>
    <property type="match status" value="1"/>
</dbReference>
<evidence type="ECO:0000313" key="4">
    <source>
        <dbReference type="Proteomes" id="UP000198915"/>
    </source>
</evidence>
<evidence type="ECO:0000259" key="1">
    <source>
        <dbReference type="PROSITE" id="PS51831"/>
    </source>
</evidence>
<dbReference type="InterPro" id="IPR006675">
    <property type="entry name" value="HDIG_dom"/>
</dbReference>
<dbReference type="STRING" id="1884381.SAMN05518846_114140"/>
<gene>
    <name evidence="3" type="ORF">SAMN05518846_114140</name>
</gene>
<evidence type="ECO:0000259" key="2">
    <source>
        <dbReference type="PROSITE" id="PS51832"/>
    </source>
</evidence>
<dbReference type="CDD" id="cd00077">
    <property type="entry name" value="HDc"/>
    <property type="match status" value="1"/>
</dbReference>
<protein>
    <submittedName>
        <fullName evidence="3">HDIG domain-containing protein</fullName>
    </submittedName>
</protein>